<protein>
    <submittedName>
        <fullName evidence="1">Uncharacterized protein</fullName>
    </submittedName>
</protein>
<sequence length="147" mass="15804">MSLALQGDRSGELIPFRMPRAQGSTEDAGAVEATAPALDGKPITEAEYQRSGVCRLAESAVSRLLAQWQIPESARQAGVELVNQALLVPMRDPAAVGRGLAVSTRAWWAWVRVTDFYEASKAADRLADKCQEIAVVRGRRSAISPVG</sequence>
<name>A0AA45R6I5_9PSEU</name>
<evidence type="ECO:0000313" key="1">
    <source>
        <dbReference type="EMBL" id="QUF06738.1"/>
    </source>
</evidence>
<dbReference type="AlphaFoldDB" id="A0AA45R6I5"/>
<reference evidence="1" key="1">
    <citation type="submission" date="2021-04" db="EMBL/GenBank/DDBJ databases">
        <title>Genomic sequence of Actinosynnema pretiosum subsp. pretiosum ATCC 31280 (C-14919).</title>
        <authorList>
            <person name="Bai L."/>
            <person name="Wang X."/>
            <person name="Xiao Y."/>
        </authorList>
    </citation>
    <scope>NUCLEOTIDE SEQUENCE</scope>
    <source>
        <strain evidence="1">ATCC 31280</strain>
    </source>
</reference>
<organism evidence="1 2">
    <name type="scientific">Actinosynnema pretiosum subsp. pretiosum</name>
    <dbReference type="NCBI Taxonomy" id="103721"/>
    <lineage>
        <taxon>Bacteria</taxon>
        <taxon>Bacillati</taxon>
        <taxon>Actinomycetota</taxon>
        <taxon>Actinomycetes</taxon>
        <taxon>Pseudonocardiales</taxon>
        <taxon>Pseudonocardiaceae</taxon>
        <taxon>Actinosynnema</taxon>
    </lineage>
</organism>
<dbReference type="Proteomes" id="UP000677152">
    <property type="component" value="Chromosome"/>
</dbReference>
<proteinExistence type="predicted"/>
<dbReference type="EMBL" id="CP073249">
    <property type="protein sequence ID" value="QUF06738.1"/>
    <property type="molecule type" value="Genomic_DNA"/>
</dbReference>
<gene>
    <name evidence="1" type="ORF">KCV87_12190</name>
</gene>
<evidence type="ECO:0000313" key="2">
    <source>
        <dbReference type="Proteomes" id="UP000677152"/>
    </source>
</evidence>
<accession>A0AA45R6I5</accession>